<dbReference type="Proteomes" id="UP001281614">
    <property type="component" value="Unassembled WGS sequence"/>
</dbReference>
<keyword evidence="4 5" id="KW-0274">FAD</keyword>
<dbReference type="Pfam" id="PF00732">
    <property type="entry name" value="GMC_oxred_N"/>
    <property type="match status" value="1"/>
</dbReference>
<dbReference type="Pfam" id="PF05199">
    <property type="entry name" value="GMC_oxred_C"/>
    <property type="match status" value="1"/>
</dbReference>
<protein>
    <submittedName>
        <fullName evidence="8">Glucose-methanol-choline oxidoreductase</fullName>
    </submittedName>
</protein>
<feature type="domain" description="Glucose-methanol-choline oxidoreductase N-terminal" evidence="7">
    <location>
        <begin position="90"/>
        <end position="113"/>
    </location>
</feature>
<keyword evidence="9" id="KW-1185">Reference proteome</keyword>
<evidence type="ECO:0000256" key="5">
    <source>
        <dbReference type="PIRSR" id="PIRSR000137-2"/>
    </source>
</evidence>
<evidence type="ECO:0000259" key="7">
    <source>
        <dbReference type="PROSITE" id="PS00623"/>
    </source>
</evidence>
<dbReference type="EMBL" id="VYYT01000543">
    <property type="protein sequence ID" value="KAK2732549.1"/>
    <property type="molecule type" value="Genomic_DNA"/>
</dbReference>
<evidence type="ECO:0000256" key="6">
    <source>
        <dbReference type="RuleBase" id="RU003968"/>
    </source>
</evidence>
<dbReference type="PANTHER" id="PTHR11552">
    <property type="entry name" value="GLUCOSE-METHANOL-CHOLINE GMC OXIDOREDUCTASE"/>
    <property type="match status" value="1"/>
</dbReference>
<dbReference type="InterPro" id="IPR036188">
    <property type="entry name" value="FAD/NAD-bd_sf"/>
</dbReference>
<dbReference type="Gene3D" id="3.30.560.10">
    <property type="entry name" value="Glucose Oxidase, domain 3"/>
    <property type="match status" value="1"/>
</dbReference>
<evidence type="ECO:0000256" key="1">
    <source>
        <dbReference type="ARBA" id="ARBA00001974"/>
    </source>
</evidence>
<comment type="cofactor">
    <cofactor evidence="1 5">
        <name>FAD</name>
        <dbReference type="ChEBI" id="CHEBI:57692"/>
    </cofactor>
</comment>
<evidence type="ECO:0000313" key="8">
    <source>
        <dbReference type="EMBL" id="KAK2732549.1"/>
    </source>
</evidence>
<dbReference type="Gene3D" id="3.50.50.60">
    <property type="entry name" value="FAD/NAD(P)-binding domain"/>
    <property type="match status" value="1"/>
</dbReference>
<dbReference type="PIRSF" id="PIRSF000137">
    <property type="entry name" value="Alcohol_oxidase"/>
    <property type="match status" value="1"/>
</dbReference>
<evidence type="ECO:0000256" key="2">
    <source>
        <dbReference type="ARBA" id="ARBA00010790"/>
    </source>
</evidence>
<dbReference type="PANTHER" id="PTHR11552:SF147">
    <property type="entry name" value="CHOLINE DEHYDROGENASE, MITOCHONDRIAL"/>
    <property type="match status" value="1"/>
</dbReference>
<dbReference type="PROSITE" id="PS00623">
    <property type="entry name" value="GMC_OXRED_1"/>
    <property type="match status" value="1"/>
</dbReference>
<dbReference type="GO" id="GO:0050660">
    <property type="term" value="F:flavin adenine dinucleotide binding"/>
    <property type="evidence" value="ECO:0007669"/>
    <property type="project" value="InterPro"/>
</dbReference>
<reference evidence="8" key="1">
    <citation type="submission" date="2023-02" db="EMBL/GenBank/DDBJ databases">
        <title>Colletotrichum kahawae CIFC_Que2 genome sequencing and assembly.</title>
        <authorList>
            <person name="Baroncelli R."/>
        </authorList>
    </citation>
    <scope>NUCLEOTIDE SEQUENCE</scope>
    <source>
        <strain evidence="8">CIFC_Que2</strain>
    </source>
</reference>
<dbReference type="InterPro" id="IPR000172">
    <property type="entry name" value="GMC_OxRdtase_N"/>
</dbReference>
<comment type="caution">
    <text evidence="8">The sequence shown here is derived from an EMBL/GenBank/DDBJ whole genome shotgun (WGS) entry which is preliminary data.</text>
</comment>
<comment type="similarity">
    <text evidence="2 6">Belongs to the GMC oxidoreductase family.</text>
</comment>
<proteinExistence type="inferred from homology"/>
<dbReference type="AlphaFoldDB" id="A0AAE0CZX5"/>
<dbReference type="InterPro" id="IPR007867">
    <property type="entry name" value="GMC_OxRtase_C"/>
</dbReference>
<gene>
    <name evidence="8" type="ORF">CKAH01_08647</name>
</gene>
<evidence type="ECO:0000313" key="9">
    <source>
        <dbReference type="Proteomes" id="UP001281614"/>
    </source>
</evidence>
<keyword evidence="3 6" id="KW-0285">Flavoprotein</keyword>
<dbReference type="InterPro" id="IPR012132">
    <property type="entry name" value="GMC_OxRdtase"/>
</dbReference>
<dbReference type="GO" id="GO:0016614">
    <property type="term" value="F:oxidoreductase activity, acting on CH-OH group of donors"/>
    <property type="evidence" value="ECO:0007669"/>
    <property type="project" value="InterPro"/>
</dbReference>
<name>A0AAE0CZX5_COLKA</name>
<feature type="binding site" evidence="5">
    <location>
        <position position="92"/>
    </location>
    <ligand>
        <name>FAD</name>
        <dbReference type="ChEBI" id="CHEBI:57692"/>
    </ligand>
</feature>
<evidence type="ECO:0000256" key="3">
    <source>
        <dbReference type="ARBA" id="ARBA00022630"/>
    </source>
</evidence>
<dbReference type="SUPFAM" id="SSF54373">
    <property type="entry name" value="FAD-linked reductases, C-terminal domain"/>
    <property type="match status" value="1"/>
</dbReference>
<sequence length="600" mass="66449">MTAINNVKDFDFIIVGGGTAGCAVAGRLAENPNVNILIIEAGVSNPIDNEAIMTPARAFELRGSKWDWGYKTGMIDRPEYTRIEKPNTRGKVLGGSSCLNYYTWIRGSAATFDDWAPYGGDEWNWEGCKEYFDKPATIHDDQGLLPKYLQHIGTDGPIHVSPAELVAEAAPFRDALKKAWVSKGEKLNDEIYDGEMHGLTTAVSSIYRGNRSSSWRYVEGKKNVTVIGQTHSKRLVIENGKAVGVEVLGPNSEDLTFRAKYEVIVSSGVYESPKLLMLSGIGPKKELESFGIKTVVDSPHVGQNLLDHPIMPHVFKLKDGYGLDQHLLRAGPEHDGAVSAYHWKNKGPLSSGLLKLVGLPRIDERLKNCEEYKQYLAKNGGVDPFGPGGQPHFEIDFVVSISRNRNRQCQPKLTRLGTQPMFCDAFQWHIPTPPKGDYFTVIVDLLRPLSKNGTVTLNSADPLEQAKINLNFFSNDLDLIAMREGVRFVDDIIMNGEGMKDIIEGDYLWPMPRSSDEAMIKMILERSQTGFHPCGTTRMSPSIDQGVVDGKLQVFGVKGLRVIDASVIPVIPDCRIQNAVYMVGEKGSDMIKAAYPELYQ</sequence>
<dbReference type="SUPFAM" id="SSF51905">
    <property type="entry name" value="FAD/NAD(P)-binding domain"/>
    <property type="match status" value="1"/>
</dbReference>
<organism evidence="8 9">
    <name type="scientific">Colletotrichum kahawae</name>
    <name type="common">Coffee berry disease fungus</name>
    <dbReference type="NCBI Taxonomy" id="34407"/>
    <lineage>
        <taxon>Eukaryota</taxon>
        <taxon>Fungi</taxon>
        <taxon>Dikarya</taxon>
        <taxon>Ascomycota</taxon>
        <taxon>Pezizomycotina</taxon>
        <taxon>Sordariomycetes</taxon>
        <taxon>Hypocreomycetidae</taxon>
        <taxon>Glomerellales</taxon>
        <taxon>Glomerellaceae</taxon>
        <taxon>Colletotrichum</taxon>
        <taxon>Colletotrichum gloeosporioides species complex</taxon>
    </lineage>
</organism>
<evidence type="ECO:0000256" key="4">
    <source>
        <dbReference type="ARBA" id="ARBA00022827"/>
    </source>
</evidence>
<accession>A0AAE0CZX5</accession>